<evidence type="ECO:0000256" key="1">
    <source>
        <dbReference type="SAM" id="MobiDB-lite"/>
    </source>
</evidence>
<keyword evidence="4" id="KW-1185">Reference proteome</keyword>
<feature type="region of interest" description="Disordered" evidence="1">
    <location>
        <begin position="379"/>
        <end position="434"/>
    </location>
</feature>
<name>A0A1V9ZB85_ACHHY</name>
<dbReference type="PROSITE" id="PS50848">
    <property type="entry name" value="START"/>
    <property type="match status" value="1"/>
</dbReference>
<dbReference type="Proteomes" id="UP000243579">
    <property type="component" value="Unassembled WGS sequence"/>
</dbReference>
<dbReference type="PANTHER" id="PTHR13510">
    <property type="entry name" value="FYVE-FINGER-CONTAINING RAB5 EFFECTOR PROTEIN RABENOSYN-5-RELATED"/>
    <property type="match status" value="1"/>
</dbReference>
<evidence type="ECO:0000259" key="2">
    <source>
        <dbReference type="PROSITE" id="PS50848"/>
    </source>
</evidence>
<sequence length="537" mass="59760">MQTSAQVLTYPLSNTFFGCLPLLPQRLASFQQEGEMMIQEFARAVLTPDDRTMLWRDIGTHDGAQLYEGDILGLNLHKACITPFRGVTKICGTTIEEVAALHAFKTREDCIQHVELHQRDVLLDLMTLYCLHDRSPEAPFKRMYIQWAACASPLPQLIRARDFVYLEAQDEIILPSGRRAWVSCQQSIELDSVPSLADTTLQLVRGELHRSGLIIMETDRIGELDVVYNFAADLKGRMACWARKMLFKRRMCAVTSLYDSIQKLRFAHQPLKTQEECQWEVPKAASYYKSCALCYAVSRFRRLECCQSCTQAVCGKCSRVWTLHKAAVRGEGKARICSACATAHRSYALNRHYTVCGSPYDSTATSSGGWTKGTPTSHSFAGGWSSQTPSGTPLASSFVGERVPSEHPGKHPDSGSFIRRPSKTPTMASFVTPWPKRPASDSFLKKQGSGPLVGGWTKVDAVLVKSESSIFERPSARSGSVTSRQTPRGGLDVSYVHTVLERSESRNCTLLGEAELRQLMDDAERIVFADPPKIQSS</sequence>
<dbReference type="OrthoDB" id="70302at2759"/>
<proteinExistence type="predicted"/>
<dbReference type="InterPro" id="IPR002913">
    <property type="entry name" value="START_lipid-bd_dom"/>
</dbReference>
<reference evidence="3 4" key="1">
    <citation type="journal article" date="2014" name="Genome Biol. Evol.">
        <title>The secreted proteins of Achlya hypogyna and Thraustotheca clavata identify the ancestral oomycete secretome and reveal gene acquisitions by horizontal gene transfer.</title>
        <authorList>
            <person name="Misner I."/>
            <person name="Blouin N."/>
            <person name="Leonard G."/>
            <person name="Richards T.A."/>
            <person name="Lane C.E."/>
        </authorList>
    </citation>
    <scope>NUCLEOTIDE SEQUENCE [LARGE SCALE GENOMIC DNA]</scope>
    <source>
        <strain evidence="3 4">ATCC 48635</strain>
    </source>
</reference>
<feature type="compositionally biased region" description="Polar residues" evidence="1">
    <location>
        <begin position="379"/>
        <end position="395"/>
    </location>
</feature>
<dbReference type="InterPro" id="IPR023393">
    <property type="entry name" value="START-like_dom_sf"/>
</dbReference>
<dbReference type="AlphaFoldDB" id="A0A1V9ZB85"/>
<dbReference type="GO" id="GO:0008289">
    <property type="term" value="F:lipid binding"/>
    <property type="evidence" value="ECO:0007669"/>
    <property type="project" value="InterPro"/>
</dbReference>
<feature type="domain" description="START" evidence="2">
    <location>
        <begin position="154"/>
        <end position="246"/>
    </location>
</feature>
<gene>
    <name evidence="3" type="ORF">ACHHYP_00253</name>
</gene>
<dbReference type="InterPro" id="IPR052727">
    <property type="entry name" value="Rab4/Rab5_effector"/>
</dbReference>
<feature type="compositionally biased region" description="Basic and acidic residues" evidence="1">
    <location>
        <begin position="403"/>
        <end position="413"/>
    </location>
</feature>
<evidence type="ECO:0000313" key="4">
    <source>
        <dbReference type="Proteomes" id="UP000243579"/>
    </source>
</evidence>
<dbReference type="CDD" id="cd00065">
    <property type="entry name" value="FYVE_like_SF"/>
    <property type="match status" value="1"/>
</dbReference>
<dbReference type="Pfam" id="PF01852">
    <property type="entry name" value="START"/>
    <property type="match status" value="1"/>
</dbReference>
<dbReference type="PANTHER" id="PTHR13510:SF44">
    <property type="entry name" value="RABENOSYN-5"/>
    <property type="match status" value="1"/>
</dbReference>
<evidence type="ECO:0000313" key="3">
    <source>
        <dbReference type="EMBL" id="OQR95187.1"/>
    </source>
</evidence>
<dbReference type="EMBL" id="JNBR01000333">
    <property type="protein sequence ID" value="OQR95187.1"/>
    <property type="molecule type" value="Genomic_DNA"/>
</dbReference>
<comment type="caution">
    <text evidence="3">The sequence shown here is derived from an EMBL/GenBank/DDBJ whole genome shotgun (WGS) entry which is preliminary data.</text>
</comment>
<accession>A0A1V9ZB85</accession>
<protein>
    <recommendedName>
        <fullName evidence="2">START domain-containing protein</fullName>
    </recommendedName>
</protein>
<dbReference type="Gene3D" id="3.30.530.20">
    <property type="match status" value="1"/>
</dbReference>
<dbReference type="SUPFAM" id="SSF55961">
    <property type="entry name" value="Bet v1-like"/>
    <property type="match status" value="1"/>
</dbReference>
<organism evidence="3 4">
    <name type="scientific">Achlya hypogyna</name>
    <name type="common">Oomycete</name>
    <name type="synonym">Protoachlya hypogyna</name>
    <dbReference type="NCBI Taxonomy" id="1202772"/>
    <lineage>
        <taxon>Eukaryota</taxon>
        <taxon>Sar</taxon>
        <taxon>Stramenopiles</taxon>
        <taxon>Oomycota</taxon>
        <taxon>Saprolegniomycetes</taxon>
        <taxon>Saprolegniales</taxon>
        <taxon>Achlyaceae</taxon>
        <taxon>Achlya</taxon>
    </lineage>
</organism>